<proteinExistence type="predicted"/>
<feature type="compositionally biased region" description="Basic and acidic residues" evidence="1">
    <location>
        <begin position="1"/>
        <end position="13"/>
    </location>
</feature>
<gene>
    <name evidence="2" type="ORF">CTOB1V02_LOCUS17306</name>
</gene>
<evidence type="ECO:0000256" key="1">
    <source>
        <dbReference type="SAM" id="MobiDB-lite"/>
    </source>
</evidence>
<feature type="non-terminal residue" evidence="2">
    <location>
        <position position="35"/>
    </location>
</feature>
<organism evidence="2">
    <name type="scientific">Cyprideis torosa</name>
    <dbReference type="NCBI Taxonomy" id="163714"/>
    <lineage>
        <taxon>Eukaryota</taxon>
        <taxon>Metazoa</taxon>
        <taxon>Ecdysozoa</taxon>
        <taxon>Arthropoda</taxon>
        <taxon>Crustacea</taxon>
        <taxon>Oligostraca</taxon>
        <taxon>Ostracoda</taxon>
        <taxon>Podocopa</taxon>
        <taxon>Podocopida</taxon>
        <taxon>Cytherocopina</taxon>
        <taxon>Cytheroidea</taxon>
        <taxon>Cytherideidae</taxon>
        <taxon>Cyprideis</taxon>
    </lineage>
</organism>
<protein>
    <submittedName>
        <fullName evidence="2">Uncharacterized protein</fullName>
    </submittedName>
</protein>
<dbReference type="AlphaFoldDB" id="A0A7R8WX11"/>
<sequence>MEWKIDKPSKEEGQCGTLSDDQSAASALFTSDRKR</sequence>
<feature type="compositionally biased region" description="Polar residues" evidence="1">
    <location>
        <begin position="16"/>
        <end position="29"/>
    </location>
</feature>
<dbReference type="EMBL" id="OB728144">
    <property type="protein sequence ID" value="CAD7239491.1"/>
    <property type="molecule type" value="Genomic_DNA"/>
</dbReference>
<reference evidence="2" key="1">
    <citation type="submission" date="2020-11" db="EMBL/GenBank/DDBJ databases">
        <authorList>
            <person name="Tran Van P."/>
        </authorList>
    </citation>
    <scope>NUCLEOTIDE SEQUENCE</scope>
</reference>
<feature type="region of interest" description="Disordered" evidence="1">
    <location>
        <begin position="1"/>
        <end position="35"/>
    </location>
</feature>
<name>A0A7R8WX11_9CRUS</name>
<accession>A0A7R8WX11</accession>
<evidence type="ECO:0000313" key="2">
    <source>
        <dbReference type="EMBL" id="CAD7239491.1"/>
    </source>
</evidence>